<evidence type="ECO:0000256" key="1">
    <source>
        <dbReference type="ARBA" id="ARBA00022603"/>
    </source>
</evidence>
<dbReference type="OrthoDB" id="18536at2157"/>
<dbReference type="CDD" id="cd02440">
    <property type="entry name" value="AdoMet_MTases"/>
    <property type="match status" value="1"/>
</dbReference>
<dbReference type="Pfam" id="PF08241">
    <property type="entry name" value="Methyltransf_11"/>
    <property type="match status" value="1"/>
</dbReference>
<dbReference type="Gene3D" id="3.40.50.150">
    <property type="entry name" value="Vaccinia Virus protein VP39"/>
    <property type="match status" value="1"/>
</dbReference>
<name>V4HFZ9_9EURY</name>
<dbReference type="GO" id="GO:0006400">
    <property type="term" value="P:tRNA modification"/>
    <property type="evidence" value="ECO:0007669"/>
    <property type="project" value="UniProtKB-ARBA"/>
</dbReference>
<dbReference type="PANTHER" id="PTHR13069:SF21">
    <property type="entry name" value="ALKYLATED DNA REPAIR PROTEIN ALKB HOMOLOG 8"/>
    <property type="match status" value="1"/>
</dbReference>
<dbReference type="GO" id="GO:0008175">
    <property type="term" value="F:tRNA methyltransferase activity"/>
    <property type="evidence" value="ECO:0007669"/>
    <property type="project" value="UniProtKB-ARBA"/>
</dbReference>
<proteinExistence type="predicted"/>
<dbReference type="GO" id="GO:0032259">
    <property type="term" value="P:methylation"/>
    <property type="evidence" value="ECO:0007669"/>
    <property type="project" value="UniProtKB-KW"/>
</dbReference>
<evidence type="ECO:0000313" key="4">
    <source>
        <dbReference type="EMBL" id="ESP89640.1"/>
    </source>
</evidence>
<keyword evidence="1 4" id="KW-0489">Methyltransferase</keyword>
<keyword evidence="5" id="KW-1185">Reference proteome</keyword>
<gene>
    <name evidence="4" type="ORF">K933_02946</name>
</gene>
<dbReference type="GO" id="GO:0008757">
    <property type="term" value="F:S-adenosylmethionine-dependent methyltransferase activity"/>
    <property type="evidence" value="ECO:0007669"/>
    <property type="project" value="InterPro"/>
</dbReference>
<dbReference type="Proteomes" id="UP000017840">
    <property type="component" value="Unassembled WGS sequence"/>
</dbReference>
<evidence type="ECO:0000259" key="3">
    <source>
        <dbReference type="Pfam" id="PF08241"/>
    </source>
</evidence>
<protein>
    <submittedName>
        <fullName evidence="4">Methyltransferase type 11</fullName>
    </submittedName>
</protein>
<keyword evidence="2 4" id="KW-0808">Transferase</keyword>
<dbReference type="STRING" id="1324957.K933_02946"/>
<dbReference type="InterPro" id="IPR029063">
    <property type="entry name" value="SAM-dependent_MTases_sf"/>
</dbReference>
<dbReference type="RefSeq" id="WP_023393181.1">
    <property type="nucleotide sequence ID" value="NZ_ASGZ01000007.1"/>
</dbReference>
<organism evidence="4 5">
    <name type="scientific">Candidatus Halobonum tyrrellensis G22</name>
    <dbReference type="NCBI Taxonomy" id="1324957"/>
    <lineage>
        <taxon>Archaea</taxon>
        <taxon>Methanobacteriati</taxon>
        <taxon>Methanobacteriota</taxon>
        <taxon>Stenosarchaea group</taxon>
        <taxon>Halobacteria</taxon>
        <taxon>Halobacteriales</taxon>
        <taxon>Haloferacaceae</taxon>
        <taxon>Candidatus Halobonum</taxon>
    </lineage>
</organism>
<dbReference type="AlphaFoldDB" id="V4HFZ9"/>
<dbReference type="EMBL" id="ASGZ01000007">
    <property type="protein sequence ID" value="ESP89640.1"/>
    <property type="molecule type" value="Genomic_DNA"/>
</dbReference>
<accession>V4HFZ9</accession>
<sequence length="239" mass="25531">MTPGDERETREAAPNARALAATYDRIAEQFSATREYPWPEVESFLDAREGGVGLDVGCGNGRHAEPLAARVDRVVGVDVSRDLLGVARRRARERGYADALSFVRGDAAALPVADATVDVGVYVAALHHLRGRDRRVASLSELARALAPGGRALVSAWSTEHDRFDPREGDAGFDTSVDWTLPDGETVDRFYHVYHPAEFRADLEASGLRTVEAFVSSGNCYAVVAPGGSSGSDGSDDAG</sequence>
<evidence type="ECO:0000256" key="2">
    <source>
        <dbReference type="ARBA" id="ARBA00022679"/>
    </source>
</evidence>
<reference evidence="4 5" key="1">
    <citation type="journal article" date="2013" name="Genome Announc.">
        <title>Draft Genome Sequence of 'Candidatus Halobonum tyrrellensis' Strain G22, Isolated from the Hypersaline Waters of Lake Tyrrell, Australia.</title>
        <authorList>
            <person name="Ugalde J.A."/>
            <person name="Narasingarao P."/>
            <person name="Kuo S."/>
            <person name="Podell S."/>
            <person name="Allen E.E."/>
        </authorList>
    </citation>
    <scope>NUCLEOTIDE SEQUENCE [LARGE SCALE GENOMIC DNA]</scope>
    <source>
        <strain evidence="4 5">G22</strain>
    </source>
</reference>
<dbReference type="eggNOG" id="arCOG04583">
    <property type="taxonomic scope" value="Archaea"/>
</dbReference>
<dbReference type="SUPFAM" id="SSF53335">
    <property type="entry name" value="S-adenosyl-L-methionine-dependent methyltransferases"/>
    <property type="match status" value="1"/>
</dbReference>
<dbReference type="InterPro" id="IPR051422">
    <property type="entry name" value="AlkB_tRNA_MeTrf/Diox"/>
</dbReference>
<comment type="caution">
    <text evidence="4">The sequence shown here is derived from an EMBL/GenBank/DDBJ whole genome shotgun (WGS) entry which is preliminary data.</text>
</comment>
<evidence type="ECO:0000313" key="5">
    <source>
        <dbReference type="Proteomes" id="UP000017840"/>
    </source>
</evidence>
<dbReference type="InterPro" id="IPR013216">
    <property type="entry name" value="Methyltransf_11"/>
</dbReference>
<dbReference type="PANTHER" id="PTHR13069">
    <property type="entry name" value="ALKYLATED DNA REPAIR PROTEIN ALKB HOMOLOG 8"/>
    <property type="match status" value="1"/>
</dbReference>
<dbReference type="PATRIC" id="fig|1324957.4.peg.601"/>
<feature type="domain" description="Methyltransferase type 11" evidence="3">
    <location>
        <begin position="54"/>
        <end position="153"/>
    </location>
</feature>